<evidence type="ECO:0000259" key="1">
    <source>
        <dbReference type="PROSITE" id="PS51502"/>
    </source>
</evidence>
<protein>
    <recommendedName>
        <fullName evidence="1">Stress-response A/B barrel domain-containing protein</fullName>
    </recommendedName>
</protein>
<evidence type="ECO:0000313" key="3">
    <source>
        <dbReference type="Proteomes" id="UP000023806"/>
    </source>
</evidence>
<gene>
    <name evidence="2" type="ORF">P250_03964</name>
</gene>
<dbReference type="Proteomes" id="UP000023806">
    <property type="component" value="Unassembled WGS sequence"/>
</dbReference>
<accession>A0AAD3AV03</accession>
<name>A0AAD3AV03_FRATT</name>
<comment type="caution">
    <text evidence="2">The sequence shown here is derived from an EMBL/GenBank/DDBJ whole genome shotgun (WGS) entry which is preliminary data.</text>
</comment>
<evidence type="ECO:0000313" key="2">
    <source>
        <dbReference type="EMBL" id="EZK39175.1"/>
    </source>
</evidence>
<proteinExistence type="predicted"/>
<dbReference type="AlphaFoldDB" id="A0AAD3AV03"/>
<feature type="domain" description="Stress-response A/B barrel" evidence="1">
    <location>
        <begin position="1"/>
        <end position="78"/>
    </location>
</feature>
<organism evidence="2 3">
    <name type="scientific">Francisella tularensis subsp. tularensis str. SCHU S4 substr. FSC237</name>
    <dbReference type="NCBI Taxonomy" id="1341660"/>
    <lineage>
        <taxon>Bacteria</taxon>
        <taxon>Pseudomonadati</taxon>
        <taxon>Pseudomonadota</taxon>
        <taxon>Gammaproteobacteria</taxon>
        <taxon>Thiotrichales</taxon>
        <taxon>Francisellaceae</taxon>
        <taxon>Francisella</taxon>
    </lineage>
</organism>
<dbReference type="Pfam" id="PF07876">
    <property type="entry name" value="Dabb"/>
    <property type="match status" value="1"/>
</dbReference>
<dbReference type="PROSITE" id="PS51502">
    <property type="entry name" value="S_R_A_B_BARREL"/>
    <property type="match status" value="1"/>
</dbReference>
<dbReference type="InterPro" id="IPR011008">
    <property type="entry name" value="Dimeric_a/b-barrel"/>
</dbReference>
<dbReference type="SUPFAM" id="SSF54909">
    <property type="entry name" value="Dimeric alpha+beta barrel"/>
    <property type="match status" value="1"/>
</dbReference>
<reference evidence="2 3" key="1">
    <citation type="submission" date="2014-03" db="EMBL/GenBank/DDBJ databases">
        <title>The Genome Sequence of Francisella tularensis subsp. tularensis str. SCHU S4 substr. FSC043.</title>
        <authorList>
            <consortium name="The Broad Institute Genomics Platform"/>
            <consortium name="The Broad Institute Genome Sequencing Center for Infectious Disease"/>
            <person name="Chapman S.B."/>
            <person name="Guina T."/>
            <person name="Gelhaus C."/>
            <person name="Comer J."/>
            <person name="Sellati T."/>
            <person name="Sjostedt A."/>
            <person name="Young S.K."/>
            <person name="Zeng Q."/>
            <person name="Gargeya S."/>
            <person name="Abouelleil A."/>
            <person name="Alvarado L."/>
            <person name="Chapman S.B."/>
            <person name="Gainer-Dewar J."/>
            <person name="Goldberg J."/>
            <person name="Griggs A."/>
            <person name="Gujja S."/>
            <person name="Hansen M."/>
            <person name="Howarth C."/>
            <person name="Imamovic A."/>
            <person name="Larimer J."/>
            <person name="Murphy C."/>
            <person name="Naylor J."/>
            <person name="Pearson M."/>
            <person name="Poon T.W."/>
            <person name="Priest M."/>
            <person name="Roberts A."/>
            <person name="Saif S."/>
            <person name="Shea T."/>
            <person name="Sykes S."/>
            <person name="Wortman J."/>
            <person name="Nusbaum C."/>
            <person name="Birren B."/>
        </authorList>
    </citation>
    <scope>NUCLEOTIDE SEQUENCE [LARGE SCALE GENOMIC DNA]</scope>
    <source>
        <strain evidence="2 3">Schu S4</strain>
    </source>
</reference>
<dbReference type="EMBL" id="JIDS01000002">
    <property type="protein sequence ID" value="EZK39175.1"/>
    <property type="molecule type" value="Genomic_DNA"/>
</dbReference>
<dbReference type="Gene3D" id="3.30.70.100">
    <property type="match status" value="1"/>
</dbReference>
<sequence length="78" mass="9116">MDKLQALSSKLNFKNFSHGYNNSTKRLNKDFNYAFSMEFNSTAERDNYESDPIHINIAKQHLLPLINNNTESILVFDF</sequence>
<dbReference type="InterPro" id="IPR013097">
    <property type="entry name" value="Dabb"/>
</dbReference>